<dbReference type="AlphaFoldDB" id="A0ABD1PRL9"/>
<organism evidence="1 2">
    <name type="scientific">Abeliophyllum distichum</name>
    <dbReference type="NCBI Taxonomy" id="126358"/>
    <lineage>
        <taxon>Eukaryota</taxon>
        <taxon>Viridiplantae</taxon>
        <taxon>Streptophyta</taxon>
        <taxon>Embryophyta</taxon>
        <taxon>Tracheophyta</taxon>
        <taxon>Spermatophyta</taxon>
        <taxon>Magnoliopsida</taxon>
        <taxon>eudicotyledons</taxon>
        <taxon>Gunneridae</taxon>
        <taxon>Pentapetalae</taxon>
        <taxon>asterids</taxon>
        <taxon>lamiids</taxon>
        <taxon>Lamiales</taxon>
        <taxon>Oleaceae</taxon>
        <taxon>Forsythieae</taxon>
        <taxon>Abeliophyllum</taxon>
    </lineage>
</organism>
<name>A0ABD1PRL9_9LAMI</name>
<gene>
    <name evidence="1" type="ORF">Adt_42125</name>
</gene>
<sequence>MSPSMANVLPIQGVDIPISKEMAITFTTRLTEGRDPFSLAHVKWVAMDVLSIMVEANLVSLRELYKIFMISNSYSQDPKNEPTSQMGGVVLYTLTHSWVG</sequence>
<dbReference type="EMBL" id="JBFOLK010000013">
    <property type="protein sequence ID" value="KAL2466274.1"/>
    <property type="molecule type" value="Genomic_DNA"/>
</dbReference>
<protein>
    <submittedName>
        <fullName evidence="1">Uncharacterized protein</fullName>
    </submittedName>
</protein>
<keyword evidence="2" id="KW-1185">Reference proteome</keyword>
<proteinExistence type="predicted"/>
<dbReference type="Proteomes" id="UP001604336">
    <property type="component" value="Unassembled WGS sequence"/>
</dbReference>
<evidence type="ECO:0000313" key="2">
    <source>
        <dbReference type="Proteomes" id="UP001604336"/>
    </source>
</evidence>
<accession>A0ABD1PRL9</accession>
<reference evidence="2" key="1">
    <citation type="submission" date="2024-07" db="EMBL/GenBank/DDBJ databases">
        <title>Two chromosome-level genome assemblies of Korean endemic species Abeliophyllum distichum and Forsythia ovata (Oleaceae).</title>
        <authorList>
            <person name="Jang H."/>
        </authorList>
    </citation>
    <scope>NUCLEOTIDE SEQUENCE [LARGE SCALE GENOMIC DNA]</scope>
</reference>
<comment type="caution">
    <text evidence="1">The sequence shown here is derived from an EMBL/GenBank/DDBJ whole genome shotgun (WGS) entry which is preliminary data.</text>
</comment>
<evidence type="ECO:0000313" key="1">
    <source>
        <dbReference type="EMBL" id="KAL2466274.1"/>
    </source>
</evidence>